<dbReference type="EMBL" id="AUPL01003608">
    <property type="protein sequence ID" value="ESL08686.1"/>
    <property type="molecule type" value="Genomic_DNA"/>
</dbReference>
<dbReference type="Pfam" id="PF00226">
    <property type="entry name" value="DnaJ"/>
    <property type="match status" value="1"/>
</dbReference>
<dbReference type="InterPro" id="IPR002939">
    <property type="entry name" value="DnaJ_C"/>
</dbReference>
<keyword evidence="1" id="KW-0143">Chaperone</keyword>
<reference evidence="3 4" key="1">
    <citation type="submission" date="2013-07" db="EMBL/GenBank/DDBJ databases">
        <authorList>
            <person name="Stoco P.H."/>
            <person name="Wagner G."/>
            <person name="Gerber A."/>
            <person name="Zaha A."/>
            <person name="Thompson C."/>
            <person name="Bartholomeu D.C."/>
            <person name="Luckemeyer D.D."/>
            <person name="Bahia D."/>
            <person name="Loreto E."/>
            <person name="Prestes E.B."/>
            <person name="Lima F.M."/>
            <person name="Rodrigues-Luiz G."/>
            <person name="Vallejo G.A."/>
            <person name="Filho J.F."/>
            <person name="Monteiro K.M."/>
            <person name="Tyler K.M."/>
            <person name="de Almeida L.G."/>
            <person name="Ortiz M.F."/>
            <person name="Siervo M.A."/>
            <person name="de Moraes M.H."/>
            <person name="Cunha O.L."/>
            <person name="Mendonca-Neto R."/>
            <person name="Silva R."/>
            <person name="Teixeira S.M."/>
            <person name="Murta S.M."/>
            <person name="Sincero T.C."/>
            <person name="Mendes T.A."/>
            <person name="Urmenyi T.P."/>
            <person name="Silva V.G."/>
            <person name="da Rocha W.D."/>
            <person name="Andersson B."/>
            <person name="Romanha A.J."/>
            <person name="Steindel M."/>
            <person name="de Vasconcelos A.T."/>
            <person name="Grisard E.C."/>
        </authorList>
    </citation>
    <scope>NUCLEOTIDE SEQUENCE [LARGE SCALE GENOMIC DNA]</scope>
    <source>
        <strain evidence="3 4">SC58</strain>
    </source>
</reference>
<proteinExistence type="predicted"/>
<dbReference type="SUPFAM" id="SSF46565">
    <property type="entry name" value="Chaperone J-domain"/>
    <property type="match status" value="1"/>
</dbReference>
<comment type="caution">
    <text evidence="3">The sequence shown here is derived from an EMBL/GenBank/DDBJ whole genome shotgun (WGS) entry which is preliminary data.</text>
</comment>
<dbReference type="Proteomes" id="UP000031737">
    <property type="component" value="Unassembled WGS sequence"/>
</dbReference>
<dbReference type="InterPro" id="IPR008971">
    <property type="entry name" value="HSP40/DnaJ_pept-bd"/>
</dbReference>
<dbReference type="CDD" id="cd06257">
    <property type="entry name" value="DnaJ"/>
    <property type="match status" value="1"/>
</dbReference>
<sequence>MSNLYDVLGVHNEAEDDAIAKAYRRQSMAYNPQCNPNHPDPKVLEKQFKHLSQAYVVLSNPKARGIYDMYGEEGVRHGGTGQQGVPGGIDLDAIDPYEVFRRFFGVDNPFQVIGDISGLRNNQHNFFSTTAVIPKTLAKVEPIEVSLPVTLEDVFYGAMCRATWQCRFFHHGQETITEECFNLRVPRGAHAGDRFVVDGKGNWNEGFARGDVVVVLELLPHDRFRREGDDLVVVIPITLSEALCGVTLNVKTMEGVDITVLIDEIVHPRYRRRVAGQGLPRNEDLSNPRGDLIVECDTKFPGFLTLEQRAELRRILEVK</sequence>
<dbReference type="FunFam" id="2.60.260.20:FF:000037">
    <property type="entry name" value="DnaJ heat shock protein"/>
    <property type="match status" value="1"/>
</dbReference>
<dbReference type="CDD" id="cd10747">
    <property type="entry name" value="DnaJ_C"/>
    <property type="match status" value="1"/>
</dbReference>
<dbReference type="PROSITE" id="PS50076">
    <property type="entry name" value="DNAJ_2"/>
    <property type="match status" value="1"/>
</dbReference>
<evidence type="ECO:0000313" key="3">
    <source>
        <dbReference type="EMBL" id="ESL08686.1"/>
    </source>
</evidence>
<dbReference type="GO" id="GO:0051087">
    <property type="term" value="F:protein-folding chaperone binding"/>
    <property type="evidence" value="ECO:0007669"/>
    <property type="project" value="TreeGrafter"/>
</dbReference>
<dbReference type="GO" id="GO:0005829">
    <property type="term" value="C:cytosol"/>
    <property type="evidence" value="ECO:0007669"/>
    <property type="project" value="TreeGrafter"/>
</dbReference>
<dbReference type="Gene3D" id="1.10.287.110">
    <property type="entry name" value="DnaJ domain"/>
    <property type="match status" value="1"/>
</dbReference>
<dbReference type="SUPFAM" id="SSF49493">
    <property type="entry name" value="HSP40/DnaJ peptide-binding domain"/>
    <property type="match status" value="2"/>
</dbReference>
<dbReference type="Gene3D" id="2.60.260.20">
    <property type="entry name" value="Urease metallochaperone UreE, N-terminal domain"/>
    <property type="match status" value="2"/>
</dbReference>
<dbReference type="OrthoDB" id="550424at2759"/>
<dbReference type="FunFam" id="1.10.287.110:FF:000106">
    <property type="entry name" value="Putative heat shock protein-like protein"/>
    <property type="match status" value="1"/>
</dbReference>
<dbReference type="PRINTS" id="PR00625">
    <property type="entry name" value="JDOMAIN"/>
</dbReference>
<dbReference type="InterPro" id="IPR001623">
    <property type="entry name" value="DnaJ_domain"/>
</dbReference>
<keyword evidence="3" id="KW-0346">Stress response</keyword>
<dbReference type="AlphaFoldDB" id="A0A061J3K4"/>
<accession>A0A061J3K4</accession>
<keyword evidence="4" id="KW-1185">Reference proteome</keyword>
<evidence type="ECO:0000256" key="1">
    <source>
        <dbReference type="ARBA" id="ARBA00023186"/>
    </source>
</evidence>
<protein>
    <submittedName>
        <fullName evidence="3">Heat shock protein-like protein</fullName>
    </submittedName>
</protein>
<dbReference type="InterPro" id="IPR036869">
    <property type="entry name" value="J_dom_sf"/>
</dbReference>
<evidence type="ECO:0000259" key="2">
    <source>
        <dbReference type="PROSITE" id="PS50076"/>
    </source>
</evidence>
<dbReference type="VEuPathDB" id="TriTrypDB:TRSC58_03608"/>
<name>A0A061J3K4_TRYRA</name>
<dbReference type="SMART" id="SM00271">
    <property type="entry name" value="DnaJ"/>
    <property type="match status" value="1"/>
</dbReference>
<gene>
    <name evidence="3" type="ORF">TRSC58_03608</name>
</gene>
<evidence type="ECO:0000313" key="4">
    <source>
        <dbReference type="Proteomes" id="UP000031737"/>
    </source>
</evidence>
<dbReference type="Pfam" id="PF01556">
    <property type="entry name" value="DnaJ_C"/>
    <property type="match status" value="1"/>
</dbReference>
<dbReference type="PANTHER" id="PTHR24078">
    <property type="entry name" value="DNAJ HOMOLOG SUBFAMILY C MEMBER"/>
    <property type="match status" value="1"/>
</dbReference>
<feature type="domain" description="J" evidence="2">
    <location>
        <begin position="3"/>
        <end position="71"/>
    </location>
</feature>
<dbReference type="PANTHER" id="PTHR24078:SF519">
    <property type="entry name" value="DNAJ HOMOLOG SUBFAMILY B MEMBER 13"/>
    <property type="match status" value="1"/>
</dbReference>
<dbReference type="InterPro" id="IPR051339">
    <property type="entry name" value="DnaJ_subfamily_B"/>
</dbReference>
<organism evidence="3 4">
    <name type="scientific">Trypanosoma rangeli SC58</name>
    <dbReference type="NCBI Taxonomy" id="429131"/>
    <lineage>
        <taxon>Eukaryota</taxon>
        <taxon>Discoba</taxon>
        <taxon>Euglenozoa</taxon>
        <taxon>Kinetoplastea</taxon>
        <taxon>Metakinetoplastina</taxon>
        <taxon>Trypanosomatida</taxon>
        <taxon>Trypanosomatidae</taxon>
        <taxon>Trypanosoma</taxon>
        <taxon>Herpetosoma</taxon>
    </lineage>
</organism>
<dbReference type="GO" id="GO:0051082">
    <property type="term" value="F:unfolded protein binding"/>
    <property type="evidence" value="ECO:0007669"/>
    <property type="project" value="InterPro"/>
</dbReference>
<dbReference type="GO" id="GO:0006457">
    <property type="term" value="P:protein folding"/>
    <property type="evidence" value="ECO:0007669"/>
    <property type="project" value="InterPro"/>
</dbReference>